<proteinExistence type="predicted"/>
<dbReference type="EMBL" id="ML996710">
    <property type="protein sequence ID" value="KAF2395936.1"/>
    <property type="molecule type" value="Genomic_DNA"/>
</dbReference>
<reference evidence="2" key="1">
    <citation type="journal article" date="2020" name="Stud. Mycol.">
        <title>101 Dothideomycetes genomes: a test case for predicting lifestyles and emergence of pathogens.</title>
        <authorList>
            <person name="Haridas S."/>
            <person name="Albert R."/>
            <person name="Binder M."/>
            <person name="Bloem J."/>
            <person name="Labutti K."/>
            <person name="Salamov A."/>
            <person name="Andreopoulos B."/>
            <person name="Baker S."/>
            <person name="Barry K."/>
            <person name="Bills G."/>
            <person name="Bluhm B."/>
            <person name="Cannon C."/>
            <person name="Castanera R."/>
            <person name="Culley D."/>
            <person name="Daum C."/>
            <person name="Ezra D."/>
            <person name="Gonzalez J."/>
            <person name="Henrissat B."/>
            <person name="Kuo A."/>
            <person name="Liang C."/>
            <person name="Lipzen A."/>
            <person name="Lutzoni F."/>
            <person name="Magnuson J."/>
            <person name="Mondo S."/>
            <person name="Nolan M."/>
            <person name="Ohm R."/>
            <person name="Pangilinan J."/>
            <person name="Park H.-J."/>
            <person name="Ramirez L."/>
            <person name="Alfaro M."/>
            <person name="Sun H."/>
            <person name="Tritt A."/>
            <person name="Yoshinaga Y."/>
            <person name="Zwiers L.-H."/>
            <person name="Turgeon B."/>
            <person name="Goodwin S."/>
            <person name="Spatafora J."/>
            <person name="Crous P."/>
            <person name="Grigoriev I."/>
        </authorList>
    </citation>
    <scope>NUCLEOTIDE SEQUENCE</scope>
    <source>
        <strain evidence="2">CBS 262.69</strain>
    </source>
</reference>
<accession>A0A6G1HJA5</accession>
<evidence type="ECO:0000313" key="2">
    <source>
        <dbReference type="EMBL" id="KAF2395936.1"/>
    </source>
</evidence>
<name>A0A6G1HJA5_9PEZI</name>
<protein>
    <submittedName>
        <fullName evidence="2">Uncharacterized protein</fullName>
    </submittedName>
</protein>
<sequence length="211" mass="23162">MRAVPEPCRCLGSASYWSLKIDRLNRLQPHPPNRHRVKPPPSPANRRSQLVDRHGMASHQILVYGQTCQPSSALLGKRMLSATTTPHTGPPSPISIANASRIPAFFFSKALTRRLTGSWPESLTPRRCSRSGGSAIEACCRQPSAEDLCRLWRTSLDGTGESAMPRGARRAAKSGRIDRRYQSPLLLHPHSPAVPCPRLPTTVDFSTAARS</sequence>
<evidence type="ECO:0000256" key="1">
    <source>
        <dbReference type="SAM" id="MobiDB-lite"/>
    </source>
</evidence>
<gene>
    <name evidence="2" type="ORF">EJ06DRAFT_259013</name>
</gene>
<organism evidence="2 3">
    <name type="scientific">Trichodelitschia bisporula</name>
    <dbReference type="NCBI Taxonomy" id="703511"/>
    <lineage>
        <taxon>Eukaryota</taxon>
        <taxon>Fungi</taxon>
        <taxon>Dikarya</taxon>
        <taxon>Ascomycota</taxon>
        <taxon>Pezizomycotina</taxon>
        <taxon>Dothideomycetes</taxon>
        <taxon>Dothideomycetes incertae sedis</taxon>
        <taxon>Phaeotrichales</taxon>
        <taxon>Phaeotrichaceae</taxon>
        <taxon>Trichodelitschia</taxon>
    </lineage>
</organism>
<evidence type="ECO:0000313" key="3">
    <source>
        <dbReference type="Proteomes" id="UP000799640"/>
    </source>
</evidence>
<dbReference type="Proteomes" id="UP000799640">
    <property type="component" value="Unassembled WGS sequence"/>
</dbReference>
<feature type="region of interest" description="Disordered" evidence="1">
    <location>
        <begin position="25"/>
        <end position="48"/>
    </location>
</feature>
<dbReference type="AlphaFoldDB" id="A0A6G1HJA5"/>
<keyword evidence="3" id="KW-1185">Reference proteome</keyword>